<evidence type="ECO:0000313" key="4">
    <source>
        <dbReference type="Proteomes" id="UP000588277"/>
    </source>
</evidence>
<feature type="compositionally biased region" description="Basic and acidic residues" evidence="1">
    <location>
        <begin position="1"/>
        <end position="10"/>
    </location>
</feature>
<feature type="transmembrane region" description="Helical" evidence="2">
    <location>
        <begin position="129"/>
        <end position="151"/>
    </location>
</feature>
<evidence type="ECO:0008006" key="5">
    <source>
        <dbReference type="Google" id="ProtNLM"/>
    </source>
</evidence>
<sequence length="182" mass="19526">MNDSERRGEGRPAYGAMRSDYPAYDPYLYGAPDPSPSSPSAGPAAPSGARLQPQPQSGPRRNPARRGRSSHRYGVDLDDPRQNPLYGHWDPYAVISLVFAILFANMPLLPAVVGVLAMWRTRTFRMKGFGLALAAVIINVLTSLVVLWAAYNGMSLQDMILDMYGIGSGSNGSGGGTVQAIV</sequence>
<evidence type="ECO:0000256" key="1">
    <source>
        <dbReference type="SAM" id="MobiDB-lite"/>
    </source>
</evidence>
<keyword evidence="4" id="KW-1185">Reference proteome</keyword>
<accession>A0A7Y0HYL5</accession>
<reference evidence="3 4" key="1">
    <citation type="submission" date="2020-02" db="EMBL/GenBank/DDBJ databases">
        <title>Characterization of phylogenetic diversity of novel bifidobacterial species isolated in Czech ZOOs.</title>
        <authorList>
            <person name="Lugli G.A."/>
            <person name="Vera N.B."/>
            <person name="Ventura M."/>
        </authorList>
    </citation>
    <scope>NUCLEOTIDE SEQUENCE [LARGE SCALE GENOMIC DNA]</scope>
    <source>
        <strain evidence="3 4">DSM 109958</strain>
    </source>
</reference>
<organism evidence="3 4">
    <name type="scientific">Bifidobacterium moraviense</name>
    <dbReference type="NCBI Taxonomy" id="2675323"/>
    <lineage>
        <taxon>Bacteria</taxon>
        <taxon>Bacillati</taxon>
        <taxon>Actinomycetota</taxon>
        <taxon>Actinomycetes</taxon>
        <taxon>Bifidobacteriales</taxon>
        <taxon>Bifidobacteriaceae</taxon>
        <taxon>Bifidobacterium</taxon>
    </lineage>
</organism>
<feature type="compositionally biased region" description="Low complexity" evidence="1">
    <location>
        <begin position="38"/>
        <end position="49"/>
    </location>
</feature>
<keyword evidence="2" id="KW-0472">Membrane</keyword>
<proteinExistence type="predicted"/>
<evidence type="ECO:0000313" key="3">
    <source>
        <dbReference type="EMBL" id="NMM99888.1"/>
    </source>
</evidence>
<keyword evidence="2" id="KW-0812">Transmembrane</keyword>
<dbReference type="RefSeq" id="WP_169275028.1">
    <property type="nucleotide sequence ID" value="NZ_JAAIIH010000001.1"/>
</dbReference>
<feature type="compositionally biased region" description="Basic residues" evidence="1">
    <location>
        <begin position="62"/>
        <end position="71"/>
    </location>
</feature>
<keyword evidence="2" id="KW-1133">Transmembrane helix</keyword>
<dbReference type="Proteomes" id="UP000588277">
    <property type="component" value="Unassembled WGS sequence"/>
</dbReference>
<name>A0A7Y0HYL5_9BIFI</name>
<comment type="caution">
    <text evidence="3">The sequence shown here is derived from an EMBL/GenBank/DDBJ whole genome shotgun (WGS) entry which is preliminary data.</text>
</comment>
<dbReference type="EMBL" id="JAAIIH010000001">
    <property type="protein sequence ID" value="NMM99888.1"/>
    <property type="molecule type" value="Genomic_DNA"/>
</dbReference>
<evidence type="ECO:0000256" key="2">
    <source>
        <dbReference type="SAM" id="Phobius"/>
    </source>
</evidence>
<protein>
    <recommendedName>
        <fullName evidence="5">DUF4190 domain-containing protein</fullName>
    </recommendedName>
</protein>
<gene>
    <name evidence="3" type="ORF">G1C96_0466</name>
</gene>
<dbReference type="AlphaFoldDB" id="A0A7Y0HYL5"/>
<feature type="region of interest" description="Disordered" evidence="1">
    <location>
        <begin position="1"/>
        <end position="79"/>
    </location>
</feature>
<feature type="transmembrane region" description="Helical" evidence="2">
    <location>
        <begin position="92"/>
        <end position="117"/>
    </location>
</feature>